<dbReference type="HAMAP" id="MF_00772">
    <property type="entry name" value="OGT"/>
    <property type="match status" value="1"/>
</dbReference>
<comment type="catalytic activity">
    <reaction evidence="1 9">
        <text>a 4-O-methyl-thymidine in DNA + L-cysteinyl-[protein] = a thymidine in DNA + S-methyl-L-cysteinyl-[protein]</text>
        <dbReference type="Rhea" id="RHEA:53428"/>
        <dbReference type="Rhea" id="RHEA-COMP:10131"/>
        <dbReference type="Rhea" id="RHEA-COMP:10132"/>
        <dbReference type="Rhea" id="RHEA-COMP:13555"/>
        <dbReference type="Rhea" id="RHEA-COMP:13556"/>
        <dbReference type="ChEBI" id="CHEBI:29950"/>
        <dbReference type="ChEBI" id="CHEBI:82612"/>
        <dbReference type="ChEBI" id="CHEBI:137386"/>
        <dbReference type="ChEBI" id="CHEBI:137387"/>
        <dbReference type="EC" id="2.1.1.63"/>
    </reaction>
</comment>
<evidence type="ECO:0000259" key="11">
    <source>
        <dbReference type="Pfam" id="PF02870"/>
    </source>
</evidence>
<dbReference type="KEGG" id="ace:Acel_1884"/>
<organism evidence="12 13">
    <name type="scientific">Acidothermus cellulolyticus (strain ATCC 43068 / DSM 8971 / 11B)</name>
    <dbReference type="NCBI Taxonomy" id="351607"/>
    <lineage>
        <taxon>Bacteria</taxon>
        <taxon>Bacillati</taxon>
        <taxon>Actinomycetota</taxon>
        <taxon>Actinomycetes</taxon>
        <taxon>Acidothermales</taxon>
        <taxon>Acidothermaceae</taxon>
        <taxon>Acidothermus</taxon>
    </lineage>
</organism>
<dbReference type="Proteomes" id="UP000008221">
    <property type="component" value="Chromosome"/>
</dbReference>
<accession>A0LW46</accession>
<keyword evidence="6 9" id="KW-0227">DNA damage</keyword>
<comment type="miscellaneous">
    <text evidence="9">This enzyme catalyzes only one turnover and therefore is not strictly catalytic. According to one definition, an enzyme is a biocatalyst that acts repeatedly and over many reaction cycles.</text>
</comment>
<dbReference type="GO" id="GO:0032259">
    <property type="term" value="P:methylation"/>
    <property type="evidence" value="ECO:0007669"/>
    <property type="project" value="UniProtKB-KW"/>
</dbReference>
<dbReference type="EMBL" id="CP000481">
    <property type="protein sequence ID" value="ABK53656.1"/>
    <property type="molecule type" value="Genomic_DNA"/>
</dbReference>
<dbReference type="Gene3D" id="3.30.160.70">
    <property type="entry name" value="Methylated DNA-protein cysteine methyltransferase domain"/>
    <property type="match status" value="1"/>
</dbReference>
<keyword evidence="13" id="KW-1185">Reference proteome</keyword>
<dbReference type="InterPro" id="IPR014048">
    <property type="entry name" value="MethylDNA_cys_MeTrfase_DNA-bd"/>
</dbReference>
<evidence type="ECO:0000256" key="3">
    <source>
        <dbReference type="ARBA" id="ARBA00022490"/>
    </source>
</evidence>
<dbReference type="Pfam" id="PF01035">
    <property type="entry name" value="DNA_binding_1"/>
    <property type="match status" value="1"/>
</dbReference>
<dbReference type="InterPro" id="IPR036388">
    <property type="entry name" value="WH-like_DNA-bd_sf"/>
</dbReference>
<feature type="active site" description="Nucleophile; methyl group acceptor" evidence="9">
    <location>
        <position position="131"/>
    </location>
</feature>
<dbReference type="InterPro" id="IPR001497">
    <property type="entry name" value="MethylDNA_cys_MeTrfase_AS"/>
</dbReference>
<dbReference type="FunFam" id="1.10.10.10:FF:000214">
    <property type="entry name" value="Methylated-DNA--protein-cysteine methyltransferase"/>
    <property type="match status" value="1"/>
</dbReference>
<dbReference type="eggNOG" id="COG0350">
    <property type="taxonomic scope" value="Bacteria"/>
</dbReference>
<keyword evidence="7 9" id="KW-0234">DNA repair</keyword>
<dbReference type="EC" id="2.1.1.63" evidence="9"/>
<dbReference type="Pfam" id="PF02870">
    <property type="entry name" value="Methyltransf_1N"/>
    <property type="match status" value="1"/>
</dbReference>
<evidence type="ECO:0000256" key="6">
    <source>
        <dbReference type="ARBA" id="ARBA00022763"/>
    </source>
</evidence>
<protein>
    <recommendedName>
        <fullName evidence="9">Methylated-DNA--protein-cysteine methyltransferase</fullName>
        <ecNumber evidence="9">2.1.1.63</ecNumber>
    </recommendedName>
    <alternativeName>
        <fullName evidence="9">6-O-methylguanine-DNA methyltransferase</fullName>
        <shortName evidence="9">MGMT</shortName>
    </alternativeName>
    <alternativeName>
        <fullName evidence="9">O-6-methylguanine-DNA-alkyltransferase</fullName>
    </alternativeName>
</protein>
<dbReference type="PROSITE" id="PS00374">
    <property type="entry name" value="MGMT"/>
    <property type="match status" value="1"/>
</dbReference>
<evidence type="ECO:0000256" key="1">
    <source>
        <dbReference type="ARBA" id="ARBA00001286"/>
    </source>
</evidence>
<dbReference type="GO" id="GO:0003908">
    <property type="term" value="F:methylated-DNA-[protein]-cysteine S-methyltransferase activity"/>
    <property type="evidence" value="ECO:0007669"/>
    <property type="project" value="UniProtKB-UniRule"/>
</dbReference>
<keyword evidence="4 9" id="KW-0489">Methyltransferase</keyword>
<dbReference type="CDD" id="cd06445">
    <property type="entry name" value="ATase"/>
    <property type="match status" value="1"/>
</dbReference>
<proteinExistence type="inferred from homology"/>
<evidence type="ECO:0000256" key="9">
    <source>
        <dbReference type="HAMAP-Rule" id="MF_00772"/>
    </source>
</evidence>
<dbReference type="PANTHER" id="PTHR10815">
    <property type="entry name" value="METHYLATED-DNA--PROTEIN-CYSTEINE METHYLTRANSFERASE"/>
    <property type="match status" value="1"/>
</dbReference>
<dbReference type="NCBIfam" id="TIGR00589">
    <property type="entry name" value="ogt"/>
    <property type="match status" value="1"/>
</dbReference>
<keyword evidence="5 9" id="KW-0808">Transferase</keyword>
<dbReference type="FunCoup" id="A0LW46">
    <property type="interactions" value="42"/>
</dbReference>
<evidence type="ECO:0000256" key="5">
    <source>
        <dbReference type="ARBA" id="ARBA00022679"/>
    </source>
</evidence>
<evidence type="ECO:0000259" key="10">
    <source>
        <dbReference type="Pfam" id="PF01035"/>
    </source>
</evidence>
<evidence type="ECO:0000313" key="12">
    <source>
        <dbReference type="EMBL" id="ABK53656.1"/>
    </source>
</evidence>
<dbReference type="InterPro" id="IPR008332">
    <property type="entry name" value="MethylG_MeTrfase_N"/>
</dbReference>
<dbReference type="GO" id="GO:0006307">
    <property type="term" value="P:DNA alkylation repair"/>
    <property type="evidence" value="ECO:0007669"/>
    <property type="project" value="UniProtKB-UniRule"/>
</dbReference>
<dbReference type="Gene3D" id="1.10.10.10">
    <property type="entry name" value="Winged helix-like DNA-binding domain superfamily/Winged helix DNA-binding domain"/>
    <property type="match status" value="1"/>
</dbReference>
<dbReference type="InterPro" id="IPR023546">
    <property type="entry name" value="MGMT"/>
</dbReference>
<comment type="subcellular location">
    <subcellularLocation>
        <location evidence="9">Cytoplasm</location>
    </subcellularLocation>
</comment>
<dbReference type="STRING" id="351607.Acel_1884"/>
<name>A0LW46_ACIC1</name>
<dbReference type="InterPro" id="IPR036217">
    <property type="entry name" value="MethylDNA_cys_MeTrfase_DNAb"/>
</dbReference>
<dbReference type="SUPFAM" id="SSF46767">
    <property type="entry name" value="Methylated DNA-protein cysteine methyltransferase, C-terminal domain"/>
    <property type="match status" value="1"/>
</dbReference>
<sequence>MKFFTTTATPLGDMLLVGDGSSDGLALCGAYFIGQRHSVPVDPSWRNEPDAFSEAVVQLTEYFGGERCVFTVPLRWHGTPFQETVWRELLGIPYGATWSYRDLAEKVGHGGKARAVAAAVGRNRLAVFVPCHRVIGADGSLAGYAAGVDRKRWLLEHEGALPRGTDTF</sequence>
<dbReference type="AlphaFoldDB" id="A0LW46"/>
<evidence type="ECO:0000256" key="8">
    <source>
        <dbReference type="ARBA" id="ARBA00049348"/>
    </source>
</evidence>
<reference evidence="12 13" key="1">
    <citation type="journal article" date="2009" name="Genome Res.">
        <title>Complete genome of the cellulolytic thermophile Acidothermus cellulolyticus 11B provides insights into its ecophysiological and evolutionary adaptations.</title>
        <authorList>
            <person name="Barabote R.D."/>
            <person name="Xie G."/>
            <person name="Leu D.H."/>
            <person name="Normand P."/>
            <person name="Necsulea A."/>
            <person name="Daubin V."/>
            <person name="Medigue C."/>
            <person name="Adney W.S."/>
            <person name="Xu X.C."/>
            <person name="Lapidus A."/>
            <person name="Parales R.E."/>
            <person name="Detter C."/>
            <person name="Pujic P."/>
            <person name="Bruce D."/>
            <person name="Lavire C."/>
            <person name="Challacombe J.F."/>
            <person name="Brettin T.S."/>
            <person name="Berry A.M."/>
        </authorList>
    </citation>
    <scope>NUCLEOTIDE SEQUENCE [LARGE SCALE GENOMIC DNA]</scope>
    <source>
        <strain evidence="13">ATCC 43068 / DSM 8971 / 11B</strain>
    </source>
</reference>
<keyword evidence="3 9" id="KW-0963">Cytoplasm</keyword>
<evidence type="ECO:0000256" key="4">
    <source>
        <dbReference type="ARBA" id="ARBA00022603"/>
    </source>
</evidence>
<evidence type="ECO:0000256" key="2">
    <source>
        <dbReference type="ARBA" id="ARBA00008711"/>
    </source>
</evidence>
<gene>
    <name evidence="12" type="ordered locus">Acel_1884</name>
</gene>
<feature type="domain" description="Methylated-DNA-[protein]-cysteine S-methyltransferase DNA binding" evidence="10">
    <location>
        <begin position="80"/>
        <end position="160"/>
    </location>
</feature>
<comment type="catalytic activity">
    <reaction evidence="8 9">
        <text>a 6-O-methyl-2'-deoxyguanosine in DNA + L-cysteinyl-[protein] = S-methyl-L-cysteinyl-[protein] + a 2'-deoxyguanosine in DNA</text>
        <dbReference type="Rhea" id="RHEA:24000"/>
        <dbReference type="Rhea" id="RHEA-COMP:10131"/>
        <dbReference type="Rhea" id="RHEA-COMP:10132"/>
        <dbReference type="Rhea" id="RHEA-COMP:11367"/>
        <dbReference type="Rhea" id="RHEA-COMP:11368"/>
        <dbReference type="ChEBI" id="CHEBI:29950"/>
        <dbReference type="ChEBI" id="CHEBI:82612"/>
        <dbReference type="ChEBI" id="CHEBI:85445"/>
        <dbReference type="ChEBI" id="CHEBI:85448"/>
        <dbReference type="EC" id="2.1.1.63"/>
    </reaction>
</comment>
<dbReference type="PANTHER" id="PTHR10815:SF5">
    <property type="entry name" value="METHYLATED-DNA--PROTEIN-CYSTEINE METHYLTRANSFERASE"/>
    <property type="match status" value="1"/>
</dbReference>
<dbReference type="GO" id="GO:0005737">
    <property type="term" value="C:cytoplasm"/>
    <property type="evidence" value="ECO:0007669"/>
    <property type="project" value="UniProtKB-SubCell"/>
</dbReference>
<evidence type="ECO:0000313" key="13">
    <source>
        <dbReference type="Proteomes" id="UP000008221"/>
    </source>
</evidence>
<dbReference type="InParanoid" id="A0LW46"/>
<evidence type="ECO:0000256" key="7">
    <source>
        <dbReference type="ARBA" id="ARBA00023204"/>
    </source>
</evidence>
<comment type="similarity">
    <text evidence="2 9">Belongs to the MGMT family.</text>
</comment>
<feature type="domain" description="Methylguanine DNA methyltransferase ribonuclease-like" evidence="11">
    <location>
        <begin position="4"/>
        <end position="75"/>
    </location>
</feature>
<dbReference type="InterPro" id="IPR036631">
    <property type="entry name" value="MGMT_N_sf"/>
</dbReference>
<dbReference type="RefSeq" id="WP_011720719.1">
    <property type="nucleotide sequence ID" value="NC_008578.1"/>
</dbReference>
<dbReference type="HOGENOM" id="CLU_000445_52_2_11"/>
<dbReference type="SUPFAM" id="SSF53155">
    <property type="entry name" value="Methylated DNA-protein cysteine methyltransferase domain"/>
    <property type="match status" value="1"/>
</dbReference>
<comment type="function">
    <text evidence="9">Involved in the cellular defense against the biological effects of O6-methylguanine (O6-MeG) and O4-methylthymine (O4-MeT) in DNA. Repairs the methylated nucleobase in DNA by stoichiometrically transferring the methyl group to a cysteine residue in the enzyme. This is a suicide reaction: the enzyme is irreversibly inactivated.</text>
</comment>